<dbReference type="InterPro" id="IPR056024">
    <property type="entry name" value="DUF7605"/>
</dbReference>
<evidence type="ECO:0000313" key="3">
    <source>
        <dbReference type="Proteomes" id="UP001172155"/>
    </source>
</evidence>
<evidence type="ECO:0000259" key="1">
    <source>
        <dbReference type="Pfam" id="PF24564"/>
    </source>
</evidence>
<dbReference type="EMBL" id="JAUKUD010000007">
    <property type="protein sequence ID" value="KAK0737788.1"/>
    <property type="molecule type" value="Genomic_DNA"/>
</dbReference>
<feature type="domain" description="DUF7605" evidence="1">
    <location>
        <begin position="60"/>
        <end position="171"/>
    </location>
</feature>
<dbReference type="Pfam" id="PF24564">
    <property type="entry name" value="DUF7605"/>
    <property type="match status" value="1"/>
</dbReference>
<comment type="caution">
    <text evidence="2">The sequence shown here is derived from an EMBL/GenBank/DDBJ whole genome shotgun (WGS) entry which is preliminary data.</text>
</comment>
<sequence length="255" mass="28422">MFLSETLHSRLGRIDGVQLLHCQIVAFSFVDTIAEADWRSASARLPVNFAGRRPSKGTFSDEIISAVSDAMKRAVDHLGEHLEADFELMRPLLQALTTRQLLLLAEVEGKHEKLEDGARILRTSALSALRTSFFGQAMEAAYKGAMMESGSGSWKRQKAIINGKLSQETLFIELMRQCRSGFLALASTFHEEVKTAVAEQLKVVRGTLDMIRSEKIARESERDRAFRQRVAAELAGAEEVMDRVRAVVDSSHEQT</sequence>
<protein>
    <recommendedName>
        <fullName evidence="1">DUF7605 domain-containing protein</fullName>
    </recommendedName>
</protein>
<keyword evidence="3" id="KW-1185">Reference proteome</keyword>
<dbReference type="Proteomes" id="UP001172155">
    <property type="component" value="Unassembled WGS sequence"/>
</dbReference>
<proteinExistence type="predicted"/>
<gene>
    <name evidence="2" type="ORF">B0T18DRAFT_420577</name>
</gene>
<evidence type="ECO:0000313" key="2">
    <source>
        <dbReference type="EMBL" id="KAK0737788.1"/>
    </source>
</evidence>
<reference evidence="2" key="1">
    <citation type="submission" date="2023-06" db="EMBL/GenBank/DDBJ databases">
        <title>Genome-scale phylogeny and comparative genomics of the fungal order Sordariales.</title>
        <authorList>
            <consortium name="Lawrence Berkeley National Laboratory"/>
            <person name="Hensen N."/>
            <person name="Bonometti L."/>
            <person name="Westerberg I."/>
            <person name="Brannstrom I.O."/>
            <person name="Guillou S."/>
            <person name="Cros-Aarteil S."/>
            <person name="Calhoun S."/>
            <person name="Haridas S."/>
            <person name="Kuo A."/>
            <person name="Mondo S."/>
            <person name="Pangilinan J."/>
            <person name="Riley R."/>
            <person name="LaButti K."/>
            <person name="Andreopoulos B."/>
            <person name="Lipzen A."/>
            <person name="Chen C."/>
            <person name="Yanf M."/>
            <person name="Daum C."/>
            <person name="Ng V."/>
            <person name="Clum A."/>
            <person name="Steindorff A."/>
            <person name="Ohm R."/>
            <person name="Martin F."/>
            <person name="Silar P."/>
            <person name="Natvig D."/>
            <person name="Lalanne C."/>
            <person name="Gautier V."/>
            <person name="Ament-velasquez S.L."/>
            <person name="Kruys A."/>
            <person name="Hutchinson M.I."/>
            <person name="Powell A.J."/>
            <person name="Barry K."/>
            <person name="Miller A.N."/>
            <person name="Grigoriev I.V."/>
            <person name="Debuchy R."/>
            <person name="Gladieux P."/>
            <person name="Thoren M.H."/>
            <person name="Johannesson H."/>
        </authorList>
    </citation>
    <scope>NUCLEOTIDE SEQUENCE</scope>
    <source>
        <strain evidence="2">SMH3187-1</strain>
    </source>
</reference>
<organism evidence="2 3">
    <name type="scientific">Schizothecium vesticola</name>
    <dbReference type="NCBI Taxonomy" id="314040"/>
    <lineage>
        <taxon>Eukaryota</taxon>
        <taxon>Fungi</taxon>
        <taxon>Dikarya</taxon>
        <taxon>Ascomycota</taxon>
        <taxon>Pezizomycotina</taxon>
        <taxon>Sordariomycetes</taxon>
        <taxon>Sordariomycetidae</taxon>
        <taxon>Sordariales</taxon>
        <taxon>Schizotheciaceae</taxon>
        <taxon>Schizothecium</taxon>
    </lineage>
</organism>
<dbReference type="AlphaFoldDB" id="A0AA40BPD3"/>
<accession>A0AA40BPD3</accession>
<name>A0AA40BPD3_9PEZI</name>